<feature type="domain" description="PiggyBac transposable element-derived protein" evidence="1">
    <location>
        <begin position="183"/>
        <end position="360"/>
    </location>
</feature>
<accession>A0A2H1VTC9</accession>
<evidence type="ECO:0000259" key="1">
    <source>
        <dbReference type="Pfam" id="PF13843"/>
    </source>
</evidence>
<organism evidence="2">
    <name type="scientific">Spodoptera frugiperda</name>
    <name type="common">Fall armyworm</name>
    <dbReference type="NCBI Taxonomy" id="7108"/>
    <lineage>
        <taxon>Eukaryota</taxon>
        <taxon>Metazoa</taxon>
        <taxon>Ecdysozoa</taxon>
        <taxon>Arthropoda</taxon>
        <taxon>Hexapoda</taxon>
        <taxon>Insecta</taxon>
        <taxon>Pterygota</taxon>
        <taxon>Neoptera</taxon>
        <taxon>Endopterygota</taxon>
        <taxon>Lepidoptera</taxon>
        <taxon>Glossata</taxon>
        <taxon>Ditrysia</taxon>
        <taxon>Noctuoidea</taxon>
        <taxon>Noctuidae</taxon>
        <taxon>Amphipyrinae</taxon>
        <taxon>Spodoptera</taxon>
    </lineage>
</organism>
<dbReference type="InterPro" id="IPR029526">
    <property type="entry name" value="PGBD"/>
</dbReference>
<gene>
    <name evidence="2" type="ORF">SFRICE_004273</name>
</gene>
<name>A0A2H1VTC9_SPOFR</name>
<sequence>MGYAHKFEVYSGQENTEKLTDEPDLGSTGNIVVRLLRGVPRKQNHIIYFDNFYTSLPLVVFLAKSGIHTVETVQQNRIPNNKLPEKKNFMKKSVPRGSFEERVSVHDGIDLSCVAWKDNKIVTLLSSYAGALPVTKVNRYDRTIKGKIDITCPFIVQEYNKHMGGVDLMDSFLGRNHITIRSKKRNELAFVLCNRGPTKDAKASVVYFDNYFTSLELVHLLRENYGIYSLGTIRQNRLKDAATKLLTEKALKKKGRGTFCQVVCNKNKLSVVKWFDNKQVTLVSSYDDAYPVENIKRFSKEAKSRVDVKCPKIVKDYNRHMGGVDLADMLIALYRTGIRSHRWYMNIFSQLLDICINNAWLLRRRHDIMTNTTRKQDRLKDFRYEIYSGLLKRGRNVSVKILDAIPDKAKIKKPVSERPCDDVRYDKYDHWPQITRYQRCKYCKAGQASTMCTKCKAHLCYVKNRNCFLEYHRKQ</sequence>
<dbReference type="EMBL" id="ODYU01004340">
    <property type="protein sequence ID" value="SOQ44101.1"/>
    <property type="molecule type" value="Genomic_DNA"/>
</dbReference>
<evidence type="ECO:0000313" key="2">
    <source>
        <dbReference type="EMBL" id="SOQ44101.1"/>
    </source>
</evidence>
<dbReference type="PANTHER" id="PTHR47272">
    <property type="entry name" value="DDE_TNP_1_7 DOMAIN-CONTAINING PROTEIN"/>
    <property type="match status" value="1"/>
</dbReference>
<dbReference type="PANTHER" id="PTHR47272:SF1">
    <property type="entry name" value="PIGGYBAC TRANSPOSABLE ELEMENT-DERIVED PROTEIN 3-LIKE"/>
    <property type="match status" value="1"/>
</dbReference>
<protein>
    <submittedName>
        <fullName evidence="2">SFRICE_004273</fullName>
    </submittedName>
</protein>
<proteinExistence type="predicted"/>
<dbReference type="AlphaFoldDB" id="A0A2H1VTC9"/>
<dbReference type="Pfam" id="PF13843">
    <property type="entry name" value="DDE_Tnp_1_7"/>
    <property type="match status" value="1"/>
</dbReference>
<reference evidence="2" key="1">
    <citation type="submission" date="2016-07" db="EMBL/GenBank/DDBJ databases">
        <authorList>
            <person name="Bretaudeau A."/>
        </authorList>
    </citation>
    <scope>NUCLEOTIDE SEQUENCE</scope>
    <source>
        <strain evidence="2">Rice</strain>
        <tissue evidence="2">Whole body</tissue>
    </source>
</reference>